<dbReference type="Proteomes" id="UP001589813">
    <property type="component" value="Unassembled WGS sequence"/>
</dbReference>
<dbReference type="RefSeq" id="WP_377243087.1">
    <property type="nucleotide sequence ID" value="NZ_JBHLXP010000001.1"/>
</dbReference>
<evidence type="ECO:0000313" key="2">
    <source>
        <dbReference type="Proteomes" id="UP001589813"/>
    </source>
</evidence>
<accession>A0ABV6BCT9</accession>
<proteinExistence type="predicted"/>
<evidence type="ECO:0000313" key="1">
    <source>
        <dbReference type="EMBL" id="MFC0048679.1"/>
    </source>
</evidence>
<dbReference type="InterPro" id="IPR021363">
    <property type="entry name" value="DUF2835"/>
</dbReference>
<name>A0ABV6BCT9_9GAMM</name>
<comment type="caution">
    <text evidence="1">The sequence shown here is derived from an EMBL/GenBank/DDBJ whole genome shotgun (WGS) entry which is preliminary data.</text>
</comment>
<keyword evidence="2" id="KW-1185">Reference proteome</keyword>
<organism evidence="1 2">
    <name type="scientific">Rheinheimera tilapiae</name>
    <dbReference type="NCBI Taxonomy" id="875043"/>
    <lineage>
        <taxon>Bacteria</taxon>
        <taxon>Pseudomonadati</taxon>
        <taxon>Pseudomonadota</taxon>
        <taxon>Gammaproteobacteria</taxon>
        <taxon>Chromatiales</taxon>
        <taxon>Chromatiaceae</taxon>
        <taxon>Rheinheimera</taxon>
    </lineage>
</organism>
<sequence>MTERCYRFRLLLSADQVLSYYQGHVKSVVVQADNGLRIQLDLVHFRRFFQHSGLDGRFELLTDAKGKFKALHKIN</sequence>
<reference evidence="1 2" key="1">
    <citation type="submission" date="2024-09" db="EMBL/GenBank/DDBJ databases">
        <authorList>
            <person name="Sun Q."/>
            <person name="Mori K."/>
        </authorList>
    </citation>
    <scope>NUCLEOTIDE SEQUENCE [LARGE SCALE GENOMIC DNA]</scope>
    <source>
        <strain evidence="1 2">KCTC 23315</strain>
    </source>
</reference>
<gene>
    <name evidence="1" type="ORF">ACFFJP_10300</name>
</gene>
<dbReference type="EMBL" id="JBHLXP010000001">
    <property type="protein sequence ID" value="MFC0048679.1"/>
    <property type="molecule type" value="Genomic_DNA"/>
</dbReference>
<dbReference type="Pfam" id="PF11197">
    <property type="entry name" value="DUF2835"/>
    <property type="match status" value="1"/>
</dbReference>
<protein>
    <submittedName>
        <fullName evidence="1">DUF2835 family protein</fullName>
    </submittedName>
</protein>